<keyword evidence="4 10" id="KW-1003">Cell membrane</keyword>
<dbReference type="GO" id="GO:0005886">
    <property type="term" value="C:plasma membrane"/>
    <property type="evidence" value="ECO:0007669"/>
    <property type="project" value="UniProtKB-SubCell"/>
</dbReference>
<keyword evidence="8 10" id="KW-0472">Membrane</keyword>
<feature type="transmembrane region" description="Helical" evidence="11">
    <location>
        <begin position="268"/>
        <end position="289"/>
    </location>
</feature>
<dbReference type="eggNOG" id="COG2177">
    <property type="taxonomic scope" value="Bacteria"/>
</dbReference>
<evidence type="ECO:0000256" key="5">
    <source>
        <dbReference type="ARBA" id="ARBA00022618"/>
    </source>
</evidence>
<dbReference type="PANTHER" id="PTHR47755">
    <property type="entry name" value="CELL DIVISION PROTEIN FTSX"/>
    <property type="match status" value="1"/>
</dbReference>
<keyword evidence="5 10" id="KW-0132">Cell division</keyword>
<dbReference type="InterPro" id="IPR040690">
    <property type="entry name" value="FtsX_ECD"/>
</dbReference>
<evidence type="ECO:0000256" key="11">
    <source>
        <dbReference type="SAM" id="Phobius"/>
    </source>
</evidence>
<evidence type="ECO:0000313" key="14">
    <source>
        <dbReference type="EMBL" id="ADK85138.1"/>
    </source>
</evidence>
<dbReference type="STRING" id="644282.Deba_1771"/>
<evidence type="ECO:0000256" key="7">
    <source>
        <dbReference type="ARBA" id="ARBA00022989"/>
    </source>
</evidence>
<evidence type="ECO:0000256" key="8">
    <source>
        <dbReference type="ARBA" id="ARBA00023136"/>
    </source>
</evidence>
<dbReference type="AlphaFoldDB" id="E1QHU5"/>
<reference evidence="14 15" key="1">
    <citation type="journal article" date="2010" name="Stand. Genomic Sci.">
        <title>Complete genome sequence of Desulfarculus baarsii type strain (2st14).</title>
        <authorList>
            <person name="Sun H."/>
            <person name="Spring S."/>
            <person name="Lapidus A."/>
            <person name="Davenport K."/>
            <person name="Del Rio T.G."/>
            <person name="Tice H."/>
            <person name="Nolan M."/>
            <person name="Copeland A."/>
            <person name="Cheng J.F."/>
            <person name="Lucas S."/>
            <person name="Tapia R."/>
            <person name="Goodwin L."/>
            <person name="Pitluck S."/>
            <person name="Ivanova N."/>
            <person name="Pagani I."/>
            <person name="Mavromatis K."/>
            <person name="Ovchinnikova G."/>
            <person name="Pati A."/>
            <person name="Chen A."/>
            <person name="Palaniappan K."/>
            <person name="Hauser L."/>
            <person name="Chang Y.J."/>
            <person name="Jeffries C.D."/>
            <person name="Detter J.C."/>
            <person name="Han C."/>
            <person name="Rohde M."/>
            <person name="Brambilla E."/>
            <person name="Goker M."/>
            <person name="Woyke T."/>
            <person name="Bristow J."/>
            <person name="Eisen J.A."/>
            <person name="Markowitz V."/>
            <person name="Hugenholtz P."/>
            <person name="Kyrpides N.C."/>
            <person name="Klenk H.P."/>
            <person name="Land M."/>
        </authorList>
    </citation>
    <scope>NUCLEOTIDE SEQUENCE [LARGE SCALE GENOMIC DNA]</scope>
    <source>
        <strain evidence="15">ATCC 33931 / DSM 2075 / LMG 7858 / VKM B-1802 / 2st14</strain>
    </source>
</reference>
<accession>E1QHU5</accession>
<evidence type="ECO:0000256" key="9">
    <source>
        <dbReference type="ARBA" id="ARBA00023306"/>
    </source>
</evidence>
<gene>
    <name evidence="14" type="ordered locus">Deba_1771</name>
</gene>
<dbReference type="Proteomes" id="UP000009047">
    <property type="component" value="Chromosome"/>
</dbReference>
<name>E1QHU5_DESB2</name>
<keyword evidence="7 11" id="KW-1133">Transmembrane helix</keyword>
<protein>
    <recommendedName>
        <fullName evidence="3 10">Cell division protein FtsX</fullName>
    </recommendedName>
</protein>
<feature type="domain" description="FtsX extracellular" evidence="13">
    <location>
        <begin position="62"/>
        <end position="153"/>
    </location>
</feature>
<sequence length="298" mass="31807">MKRPPRWDMAPSRALRQMAENPWLQGVAITSMTVALAIIGVYFTLVFNLHQAARQVFTGATLAVVLEDGASPERGARIAAQALDFTQVAEARFVSREEALERFSRQLGPKKDVLAGMDHNPLPNAVEVRLNPGRDPGDELIAALGALDGVREVLTARPWLQRLDTARRALTNLAAALGLLLFLAVTMLAGNTVRLAYHSRRAELEILDLIGSSPGYIRRPFVIEALLQALAASAAAYGLVAWLMVVLSAPATLPLGLDLSALFVLPPALPLVLAGVGAAAGLIGAWLGVGRALRVTRP</sequence>
<organism evidence="14 15">
    <name type="scientific">Desulfarculus baarsii (strain ATCC 33931 / DSM 2075 / LMG 7858 / VKM B-1802 / 2st14)</name>
    <dbReference type="NCBI Taxonomy" id="644282"/>
    <lineage>
        <taxon>Bacteria</taxon>
        <taxon>Pseudomonadati</taxon>
        <taxon>Thermodesulfobacteriota</taxon>
        <taxon>Desulfarculia</taxon>
        <taxon>Desulfarculales</taxon>
        <taxon>Desulfarculaceae</taxon>
        <taxon>Desulfarculus</taxon>
    </lineage>
</organism>
<evidence type="ECO:0000256" key="10">
    <source>
        <dbReference type="PIRNR" id="PIRNR003097"/>
    </source>
</evidence>
<dbReference type="PANTHER" id="PTHR47755:SF1">
    <property type="entry name" value="CELL DIVISION PROTEIN FTSX"/>
    <property type="match status" value="1"/>
</dbReference>
<evidence type="ECO:0000313" key="15">
    <source>
        <dbReference type="Proteomes" id="UP000009047"/>
    </source>
</evidence>
<dbReference type="OrthoDB" id="9813411at2"/>
<evidence type="ECO:0000256" key="3">
    <source>
        <dbReference type="ARBA" id="ARBA00021907"/>
    </source>
</evidence>
<dbReference type="EMBL" id="CP002085">
    <property type="protein sequence ID" value="ADK85138.1"/>
    <property type="molecule type" value="Genomic_DNA"/>
</dbReference>
<dbReference type="RefSeq" id="WP_013258590.1">
    <property type="nucleotide sequence ID" value="NC_014365.1"/>
</dbReference>
<feature type="transmembrane region" description="Helical" evidence="11">
    <location>
        <begin position="21"/>
        <end position="45"/>
    </location>
</feature>
<feature type="transmembrane region" description="Helical" evidence="11">
    <location>
        <begin position="169"/>
        <end position="190"/>
    </location>
</feature>
<comment type="subcellular location">
    <subcellularLocation>
        <location evidence="1">Cell membrane</location>
        <topology evidence="1">Multi-pass membrane protein</topology>
    </subcellularLocation>
</comment>
<proteinExistence type="inferred from homology"/>
<dbReference type="PIRSF" id="PIRSF003097">
    <property type="entry name" value="FtsX"/>
    <property type="match status" value="1"/>
</dbReference>
<dbReference type="GO" id="GO:0032153">
    <property type="term" value="C:cell division site"/>
    <property type="evidence" value="ECO:0007669"/>
    <property type="project" value="TreeGrafter"/>
</dbReference>
<keyword evidence="9 10" id="KW-0131">Cell cycle</keyword>
<dbReference type="InterPro" id="IPR003838">
    <property type="entry name" value="ABC3_permease_C"/>
</dbReference>
<dbReference type="GO" id="GO:0051301">
    <property type="term" value="P:cell division"/>
    <property type="evidence" value="ECO:0007669"/>
    <property type="project" value="UniProtKB-KW"/>
</dbReference>
<evidence type="ECO:0000256" key="4">
    <source>
        <dbReference type="ARBA" id="ARBA00022475"/>
    </source>
</evidence>
<feature type="transmembrane region" description="Helical" evidence="11">
    <location>
        <begin position="225"/>
        <end position="248"/>
    </location>
</feature>
<feature type="domain" description="ABC3 transporter permease C-terminal" evidence="12">
    <location>
        <begin position="177"/>
        <end position="294"/>
    </location>
</feature>
<dbReference type="Pfam" id="PF02687">
    <property type="entry name" value="FtsX"/>
    <property type="match status" value="1"/>
</dbReference>
<evidence type="ECO:0000259" key="12">
    <source>
        <dbReference type="Pfam" id="PF02687"/>
    </source>
</evidence>
<dbReference type="Pfam" id="PF18075">
    <property type="entry name" value="FtsX_ECD"/>
    <property type="match status" value="1"/>
</dbReference>
<dbReference type="HOGENOM" id="CLU_073546_4_1_7"/>
<dbReference type="Gene3D" id="3.30.70.3040">
    <property type="match status" value="1"/>
</dbReference>
<evidence type="ECO:0000256" key="1">
    <source>
        <dbReference type="ARBA" id="ARBA00004651"/>
    </source>
</evidence>
<evidence type="ECO:0000259" key="13">
    <source>
        <dbReference type="Pfam" id="PF18075"/>
    </source>
</evidence>
<comment type="similarity">
    <text evidence="2 10">Belongs to the ABC-4 integral membrane protein family. FtsX subfamily.</text>
</comment>
<dbReference type="KEGG" id="dbr:Deba_1771"/>
<dbReference type="InterPro" id="IPR004513">
    <property type="entry name" value="FtsX"/>
</dbReference>
<keyword evidence="6 11" id="KW-0812">Transmembrane</keyword>
<evidence type="ECO:0000256" key="6">
    <source>
        <dbReference type="ARBA" id="ARBA00022692"/>
    </source>
</evidence>
<evidence type="ECO:0000256" key="2">
    <source>
        <dbReference type="ARBA" id="ARBA00007379"/>
    </source>
</evidence>
<keyword evidence="15" id="KW-1185">Reference proteome</keyword>